<protein>
    <submittedName>
        <fullName evidence="5">Uncharacterized protein</fullName>
    </submittedName>
</protein>
<dbReference type="Gene3D" id="3.80.10.10">
    <property type="entry name" value="Ribonuclease Inhibitor"/>
    <property type="match status" value="1"/>
</dbReference>
<accession>A0A0G4HH42</accession>
<dbReference type="SUPFAM" id="SSF52047">
    <property type="entry name" value="RNI-like"/>
    <property type="match status" value="1"/>
</dbReference>
<evidence type="ECO:0000256" key="3">
    <source>
        <dbReference type="ARBA" id="ARBA00022737"/>
    </source>
</evidence>
<dbReference type="GO" id="GO:0006913">
    <property type="term" value="P:nucleocytoplasmic transport"/>
    <property type="evidence" value="ECO:0007669"/>
    <property type="project" value="TreeGrafter"/>
</dbReference>
<dbReference type="SMART" id="SM00368">
    <property type="entry name" value="LRR_RI"/>
    <property type="match status" value="3"/>
</dbReference>
<dbReference type="InterPro" id="IPR027038">
    <property type="entry name" value="RanGap"/>
</dbReference>
<keyword evidence="1" id="KW-0343">GTPase activation</keyword>
<sequence>MSQISDSFQNSPPAADNLQMSGTTSLQRTDNVLCSLIEHARPSAEVSRSESPEISELASDRKGFGLALILLGFIRMGRSLLPVASLGLSGFSLSARKLKLLLSSLPSGPGVVETLRCGPHVCKDACLPVLLDFLRFKAGGAKRVPSSLKTLNLARSRLRRVSVEDLASVFSFGWLPNLLSLDLSDNPLGPSGLKAFARGLSSSPQSLPLQSLKLARTKAKAEGVGALAEALKAKKTTSLQTLDLAENEMRPAGLKHFASAVNAEAVPHLKVLVLKKNELADVTDEEKDYAPIS</sequence>
<dbReference type="AlphaFoldDB" id="A0A0G4HH42"/>
<dbReference type="GO" id="GO:0031267">
    <property type="term" value="F:small GTPase binding"/>
    <property type="evidence" value="ECO:0007669"/>
    <property type="project" value="TreeGrafter"/>
</dbReference>
<dbReference type="PANTHER" id="PTHR24113">
    <property type="entry name" value="RAN GTPASE-ACTIVATING PROTEIN 1"/>
    <property type="match status" value="1"/>
</dbReference>
<dbReference type="GO" id="GO:0048471">
    <property type="term" value="C:perinuclear region of cytoplasm"/>
    <property type="evidence" value="ECO:0007669"/>
    <property type="project" value="TreeGrafter"/>
</dbReference>
<proteinExistence type="predicted"/>
<organism evidence="5">
    <name type="scientific">Chromera velia CCMP2878</name>
    <dbReference type="NCBI Taxonomy" id="1169474"/>
    <lineage>
        <taxon>Eukaryota</taxon>
        <taxon>Sar</taxon>
        <taxon>Alveolata</taxon>
        <taxon>Colpodellida</taxon>
        <taxon>Chromeraceae</taxon>
        <taxon>Chromera</taxon>
    </lineage>
</organism>
<dbReference type="GO" id="GO:0005829">
    <property type="term" value="C:cytosol"/>
    <property type="evidence" value="ECO:0007669"/>
    <property type="project" value="TreeGrafter"/>
</dbReference>
<dbReference type="EMBL" id="CDMZ01002690">
    <property type="protein sequence ID" value="CEM43454.1"/>
    <property type="molecule type" value="Genomic_DNA"/>
</dbReference>
<dbReference type="InterPro" id="IPR032675">
    <property type="entry name" value="LRR_dom_sf"/>
</dbReference>
<keyword evidence="2" id="KW-0433">Leucine-rich repeat</keyword>
<dbReference type="PhylomeDB" id="A0A0G4HH42"/>
<feature type="non-terminal residue" evidence="5">
    <location>
        <position position="293"/>
    </location>
</feature>
<evidence type="ECO:0000256" key="2">
    <source>
        <dbReference type="ARBA" id="ARBA00022614"/>
    </source>
</evidence>
<evidence type="ECO:0000256" key="4">
    <source>
        <dbReference type="SAM" id="MobiDB-lite"/>
    </source>
</evidence>
<dbReference type="GO" id="GO:0005096">
    <property type="term" value="F:GTPase activator activity"/>
    <property type="evidence" value="ECO:0007669"/>
    <property type="project" value="UniProtKB-KW"/>
</dbReference>
<dbReference type="VEuPathDB" id="CryptoDB:Cvel_27546"/>
<gene>
    <name evidence="5" type="ORF">Cvel_27546</name>
</gene>
<dbReference type="Pfam" id="PF13516">
    <property type="entry name" value="LRR_6"/>
    <property type="match status" value="2"/>
</dbReference>
<dbReference type="GO" id="GO:0005634">
    <property type="term" value="C:nucleus"/>
    <property type="evidence" value="ECO:0007669"/>
    <property type="project" value="TreeGrafter"/>
</dbReference>
<name>A0A0G4HH42_9ALVE</name>
<evidence type="ECO:0000256" key="1">
    <source>
        <dbReference type="ARBA" id="ARBA00022468"/>
    </source>
</evidence>
<keyword evidence="3" id="KW-0677">Repeat</keyword>
<dbReference type="InterPro" id="IPR001611">
    <property type="entry name" value="Leu-rich_rpt"/>
</dbReference>
<reference evidence="5" key="1">
    <citation type="submission" date="2014-11" db="EMBL/GenBank/DDBJ databases">
        <authorList>
            <person name="Otto D Thomas"/>
            <person name="Naeem Raeece"/>
        </authorList>
    </citation>
    <scope>NUCLEOTIDE SEQUENCE</scope>
</reference>
<evidence type="ECO:0000313" key="5">
    <source>
        <dbReference type="EMBL" id="CEM43454.1"/>
    </source>
</evidence>
<feature type="region of interest" description="Disordered" evidence="4">
    <location>
        <begin position="1"/>
        <end position="20"/>
    </location>
</feature>
<dbReference type="PANTHER" id="PTHR24113:SF12">
    <property type="entry name" value="RAN GTPASE-ACTIVATING PROTEIN 1"/>
    <property type="match status" value="1"/>
</dbReference>